<dbReference type="STRING" id="889306.KP78_08750"/>
<dbReference type="Pfam" id="PF07302">
    <property type="entry name" value="AroM"/>
    <property type="match status" value="1"/>
</dbReference>
<evidence type="ECO:0008006" key="3">
    <source>
        <dbReference type="Google" id="ProtNLM"/>
    </source>
</evidence>
<comment type="caution">
    <text evidence="1">The sequence shown here is derived from an EMBL/GenBank/DDBJ whole genome shotgun (WGS) entry which is preliminary data.</text>
</comment>
<evidence type="ECO:0000313" key="1">
    <source>
        <dbReference type="EMBL" id="KIL49407.1"/>
    </source>
</evidence>
<protein>
    <recommendedName>
        <fullName evidence="3">AroM protein</fullName>
    </recommendedName>
</protein>
<accession>A0A0C2VKH9</accession>
<sequence>MTVKSIGVLTIGQSPRTDLTPSIQHILGDSVIIVEAGALDRLRDDEMHSIQPEGQDSTYISKLRNGQSVKIGKSKLLPLLQEELNKLEEQVSTVIMLCTGDFPAIEHKKPLFYPDKILSQTVQAILDKGKLGLIVPLEEQRNSLTKKWDASGLELCIEVASPYHESDVEGAARNLKEQGAALIVLDCMGYNEDHKKDAIKGSELPVLLPRTLTARIAAEYV</sequence>
<name>A0A0C2VKH9_9BACL</name>
<dbReference type="EMBL" id="JXRP01000009">
    <property type="protein sequence ID" value="KIL49407.1"/>
    <property type="molecule type" value="Genomic_DNA"/>
</dbReference>
<dbReference type="PATRIC" id="fig|889306.3.peg.878"/>
<dbReference type="Proteomes" id="UP000031938">
    <property type="component" value="Unassembled WGS sequence"/>
</dbReference>
<gene>
    <name evidence="1" type="ORF">KP78_08750</name>
</gene>
<evidence type="ECO:0000313" key="2">
    <source>
        <dbReference type="Proteomes" id="UP000031938"/>
    </source>
</evidence>
<proteinExistence type="predicted"/>
<dbReference type="OrthoDB" id="9798683at2"/>
<dbReference type="NCBIfam" id="NF007788">
    <property type="entry name" value="PRK10481.1"/>
    <property type="match status" value="1"/>
</dbReference>
<dbReference type="RefSeq" id="WP_041086556.1">
    <property type="nucleotide sequence ID" value="NZ_JXRP01000009.1"/>
</dbReference>
<keyword evidence="2" id="KW-1185">Reference proteome</keyword>
<dbReference type="InterPro" id="IPR010843">
    <property type="entry name" value="Uncharacterised_AroM"/>
</dbReference>
<organism evidence="1 2">
    <name type="scientific">Jeotgalibacillus soli</name>
    <dbReference type="NCBI Taxonomy" id="889306"/>
    <lineage>
        <taxon>Bacteria</taxon>
        <taxon>Bacillati</taxon>
        <taxon>Bacillota</taxon>
        <taxon>Bacilli</taxon>
        <taxon>Bacillales</taxon>
        <taxon>Caryophanaceae</taxon>
        <taxon>Jeotgalibacillus</taxon>
    </lineage>
</organism>
<reference evidence="1 2" key="1">
    <citation type="submission" date="2015-01" db="EMBL/GenBank/DDBJ databases">
        <title>Genome sequencing of Jeotgalibacillus soli.</title>
        <authorList>
            <person name="Goh K.M."/>
            <person name="Chan K.-G."/>
            <person name="Yaakop A.S."/>
            <person name="Ee R."/>
            <person name="Gan H.M."/>
            <person name="Chan C.S."/>
        </authorList>
    </citation>
    <scope>NUCLEOTIDE SEQUENCE [LARGE SCALE GENOMIC DNA]</scope>
    <source>
        <strain evidence="1 2">P9</strain>
    </source>
</reference>
<dbReference type="AlphaFoldDB" id="A0A0C2VKH9"/>